<evidence type="ECO:0000313" key="3">
    <source>
        <dbReference type="EMBL" id="SER28306.1"/>
    </source>
</evidence>
<protein>
    <recommendedName>
        <fullName evidence="2">Halobacterial output domain-containing protein</fullName>
    </recommendedName>
</protein>
<evidence type="ECO:0000313" key="4">
    <source>
        <dbReference type="Proteomes" id="UP000199114"/>
    </source>
</evidence>
<proteinExistence type="predicted"/>
<dbReference type="InterPro" id="IPR040624">
    <property type="entry name" value="HalOD1"/>
</dbReference>
<evidence type="ECO:0000259" key="2">
    <source>
        <dbReference type="Pfam" id="PF18545"/>
    </source>
</evidence>
<dbReference type="OrthoDB" id="198810at2157"/>
<dbReference type="Proteomes" id="UP000199114">
    <property type="component" value="Unassembled WGS sequence"/>
</dbReference>
<organism evidence="3 4">
    <name type="scientific">Natrinema salaciae</name>
    <dbReference type="NCBI Taxonomy" id="1186196"/>
    <lineage>
        <taxon>Archaea</taxon>
        <taxon>Methanobacteriati</taxon>
        <taxon>Methanobacteriota</taxon>
        <taxon>Stenosarchaea group</taxon>
        <taxon>Halobacteria</taxon>
        <taxon>Halobacteriales</taxon>
        <taxon>Natrialbaceae</taxon>
        <taxon>Natrinema</taxon>
    </lineage>
</organism>
<feature type="region of interest" description="Disordered" evidence="1">
    <location>
        <begin position="1"/>
        <end position="29"/>
    </location>
</feature>
<keyword evidence="4" id="KW-1185">Reference proteome</keyword>
<reference evidence="4" key="1">
    <citation type="submission" date="2016-10" db="EMBL/GenBank/DDBJ databases">
        <authorList>
            <person name="Varghese N."/>
            <person name="Submissions S."/>
        </authorList>
    </citation>
    <scope>NUCLEOTIDE SEQUENCE [LARGE SCALE GENOMIC DNA]</scope>
    <source>
        <strain evidence="4">DSM 25055</strain>
    </source>
</reference>
<evidence type="ECO:0000256" key="1">
    <source>
        <dbReference type="SAM" id="MobiDB-lite"/>
    </source>
</evidence>
<accession>A0A1H9MX61</accession>
<dbReference type="AlphaFoldDB" id="A0A1H9MX61"/>
<feature type="compositionally biased region" description="Polar residues" evidence="1">
    <location>
        <begin position="1"/>
        <end position="11"/>
    </location>
</feature>
<dbReference type="STRING" id="1186196.SAMN04489841_3538"/>
<dbReference type="Pfam" id="PF18545">
    <property type="entry name" value="HalOD1"/>
    <property type="match status" value="1"/>
</dbReference>
<dbReference type="EMBL" id="FOFD01000004">
    <property type="protein sequence ID" value="SER28306.1"/>
    <property type="molecule type" value="Genomic_DNA"/>
</dbReference>
<dbReference type="RefSeq" id="WP_090619755.1">
    <property type="nucleotide sequence ID" value="NZ_FOFD01000004.1"/>
</dbReference>
<name>A0A1H9MX61_9EURY</name>
<feature type="domain" description="Halobacterial output" evidence="2">
    <location>
        <begin position="40"/>
        <end position="107"/>
    </location>
</feature>
<sequence length="110" mass="11583">MSNDTAHSGSPPSRPLGEDSSGYDPITDTFHSRFDGGSAAVVVAIIEAVGDVTNREPDAMSPLYDTVDPEALTDLVTSARDHPVDVSFSYEGCWVTVSSDGRVVVEPPAD</sequence>
<gene>
    <name evidence="3" type="ORF">SAMN04489841_3538</name>
</gene>